<dbReference type="AlphaFoldDB" id="A0A504YN45"/>
<reference evidence="1 2" key="1">
    <citation type="submission" date="2019-04" db="EMBL/GenBank/DDBJ databases">
        <title>Annotation for the trematode Fasciola gigantica.</title>
        <authorList>
            <person name="Choi Y.-J."/>
        </authorList>
    </citation>
    <scope>NUCLEOTIDE SEQUENCE [LARGE SCALE GENOMIC DNA]</scope>
    <source>
        <strain evidence="1">Uganda_cow_1</strain>
    </source>
</reference>
<proteinExistence type="predicted"/>
<dbReference type="EMBL" id="SUNJ01007472">
    <property type="protein sequence ID" value="TPP61975.1"/>
    <property type="molecule type" value="Genomic_DNA"/>
</dbReference>
<keyword evidence="2" id="KW-1185">Reference proteome</keyword>
<organism evidence="1 2">
    <name type="scientific">Fasciola gigantica</name>
    <name type="common">Giant liver fluke</name>
    <dbReference type="NCBI Taxonomy" id="46835"/>
    <lineage>
        <taxon>Eukaryota</taxon>
        <taxon>Metazoa</taxon>
        <taxon>Spiralia</taxon>
        <taxon>Lophotrochozoa</taxon>
        <taxon>Platyhelminthes</taxon>
        <taxon>Trematoda</taxon>
        <taxon>Digenea</taxon>
        <taxon>Plagiorchiida</taxon>
        <taxon>Echinostomata</taxon>
        <taxon>Echinostomatoidea</taxon>
        <taxon>Fasciolidae</taxon>
        <taxon>Fasciola</taxon>
    </lineage>
</organism>
<evidence type="ECO:0000313" key="1">
    <source>
        <dbReference type="EMBL" id="TPP61975.1"/>
    </source>
</evidence>
<gene>
    <name evidence="1" type="ORF">FGIG_06317</name>
</gene>
<evidence type="ECO:0000313" key="2">
    <source>
        <dbReference type="Proteomes" id="UP000316759"/>
    </source>
</evidence>
<name>A0A504YN45_FASGI</name>
<accession>A0A504YN45</accession>
<sequence length="91" mass="10472">MCEKVFRIQREFNSVSKVNGICSASKSISWVTTIKVTKDFCASYFQSQFLWEKIFCCDLSRQNRGISRCSKSNWTSVPNTVKMLCSILLNN</sequence>
<comment type="caution">
    <text evidence="1">The sequence shown here is derived from an EMBL/GenBank/DDBJ whole genome shotgun (WGS) entry which is preliminary data.</text>
</comment>
<protein>
    <submittedName>
        <fullName evidence="1">Uncharacterized protein</fullName>
    </submittedName>
</protein>
<dbReference type="Proteomes" id="UP000316759">
    <property type="component" value="Unassembled WGS sequence"/>
</dbReference>